<dbReference type="Gene3D" id="2.60.40.10">
    <property type="entry name" value="Immunoglobulins"/>
    <property type="match status" value="1"/>
</dbReference>
<evidence type="ECO:0000313" key="3">
    <source>
        <dbReference type="Proteomes" id="UP001202052"/>
    </source>
</evidence>
<dbReference type="InterPro" id="IPR014756">
    <property type="entry name" value="Ig_E-set"/>
</dbReference>
<name>A0ABT0P3N1_9ACTN</name>
<feature type="domain" description="IPT/TIG" evidence="1">
    <location>
        <begin position="6"/>
        <end position="85"/>
    </location>
</feature>
<dbReference type="InterPro" id="IPR002909">
    <property type="entry name" value="IPT_dom"/>
</dbReference>
<dbReference type="RefSeq" id="WP_249492895.1">
    <property type="nucleotide sequence ID" value="NZ_JAMCCK010000057.1"/>
</dbReference>
<dbReference type="EMBL" id="JAMCCK010000057">
    <property type="protein sequence ID" value="MCL3998196.1"/>
    <property type="molecule type" value="Genomic_DNA"/>
</dbReference>
<dbReference type="Proteomes" id="UP001202052">
    <property type="component" value="Unassembled WGS sequence"/>
</dbReference>
<protein>
    <submittedName>
        <fullName evidence="2">IPT/TIG domain-containing protein</fullName>
    </submittedName>
</protein>
<evidence type="ECO:0000313" key="2">
    <source>
        <dbReference type="EMBL" id="MCL3998196.1"/>
    </source>
</evidence>
<keyword evidence="3" id="KW-1185">Reference proteome</keyword>
<dbReference type="InterPro" id="IPR013783">
    <property type="entry name" value="Ig-like_fold"/>
</dbReference>
<reference evidence="2 3" key="1">
    <citation type="submission" date="2022-05" db="EMBL/GenBank/DDBJ databases">
        <title>Genome Resource of Streptomyces lavenduligriseus GA1-1, a Strain with Broad-Spectrum Antifungal Activity against Phytopathogenic Fungi.</title>
        <authorList>
            <person name="Qi D."/>
        </authorList>
    </citation>
    <scope>NUCLEOTIDE SEQUENCE [LARGE SCALE GENOMIC DNA]</scope>
    <source>
        <strain evidence="2 3">GA1-1</strain>
    </source>
</reference>
<dbReference type="SUPFAM" id="SSF81296">
    <property type="entry name" value="E set domains"/>
    <property type="match status" value="1"/>
</dbReference>
<proteinExistence type="predicted"/>
<dbReference type="Pfam" id="PF01833">
    <property type="entry name" value="TIG"/>
    <property type="match status" value="1"/>
</dbReference>
<sequence length="86" mass="9076">MPPDVPHIDALKPNSGKAGAKIDIFGDYLFSPVKITFGAAENTHQFKAHGDGASVTEVVVPAGSGTVEVIVHCQENSSNGLYFKYS</sequence>
<gene>
    <name evidence="2" type="ORF">M4438_32615</name>
</gene>
<organism evidence="2 3">
    <name type="scientific">Streptomyces lavenduligriseus</name>
    <dbReference type="NCBI Taxonomy" id="67315"/>
    <lineage>
        <taxon>Bacteria</taxon>
        <taxon>Bacillati</taxon>
        <taxon>Actinomycetota</taxon>
        <taxon>Actinomycetes</taxon>
        <taxon>Kitasatosporales</taxon>
        <taxon>Streptomycetaceae</taxon>
        <taxon>Streptomyces</taxon>
    </lineage>
</organism>
<comment type="caution">
    <text evidence="2">The sequence shown here is derived from an EMBL/GenBank/DDBJ whole genome shotgun (WGS) entry which is preliminary data.</text>
</comment>
<evidence type="ECO:0000259" key="1">
    <source>
        <dbReference type="Pfam" id="PF01833"/>
    </source>
</evidence>
<accession>A0ABT0P3N1</accession>